<feature type="transmembrane region" description="Helical" evidence="1">
    <location>
        <begin position="12"/>
        <end position="30"/>
    </location>
</feature>
<feature type="transmembrane region" description="Helical" evidence="1">
    <location>
        <begin position="93"/>
        <end position="110"/>
    </location>
</feature>
<sequence length="188" mass="21705">MKVVKNINLFKDIILGVIIIKIQFLIQLISTGSCDAFGDQVILLIQNNDVLKIKFSVKVIGMYKEDYGKNAIFIISKGLANILQIKCLSSQEFINTLPIIFVSVCSLLSFSQVRSKEKFNQLYSILSFKQRFKRIIFKLNQGIHLFNQIIKAFQLDILNYFQLQAKFNIFKNISQISKLFFSCLAQQF</sequence>
<dbReference type="AlphaFoldDB" id="A0A8S1Q6T0"/>
<keyword evidence="1" id="KW-0812">Transmembrane</keyword>
<gene>
    <name evidence="2" type="ORF">PSON_ATCC_30995.1.T0960003</name>
</gene>
<dbReference type="Proteomes" id="UP000692954">
    <property type="component" value="Unassembled WGS sequence"/>
</dbReference>
<evidence type="ECO:0000313" key="2">
    <source>
        <dbReference type="EMBL" id="CAD8110470.1"/>
    </source>
</evidence>
<protein>
    <recommendedName>
        <fullName evidence="4">Transmembrane protein</fullName>
    </recommendedName>
</protein>
<keyword evidence="1" id="KW-0472">Membrane</keyword>
<comment type="caution">
    <text evidence="2">The sequence shown here is derived from an EMBL/GenBank/DDBJ whole genome shotgun (WGS) entry which is preliminary data.</text>
</comment>
<proteinExistence type="predicted"/>
<dbReference type="EMBL" id="CAJJDN010000096">
    <property type="protein sequence ID" value="CAD8110470.1"/>
    <property type="molecule type" value="Genomic_DNA"/>
</dbReference>
<evidence type="ECO:0000256" key="1">
    <source>
        <dbReference type="SAM" id="Phobius"/>
    </source>
</evidence>
<evidence type="ECO:0008006" key="4">
    <source>
        <dbReference type="Google" id="ProtNLM"/>
    </source>
</evidence>
<accession>A0A8S1Q6T0</accession>
<name>A0A8S1Q6T0_9CILI</name>
<evidence type="ECO:0000313" key="3">
    <source>
        <dbReference type="Proteomes" id="UP000692954"/>
    </source>
</evidence>
<dbReference type="PROSITE" id="PS51257">
    <property type="entry name" value="PROKAR_LIPOPROTEIN"/>
    <property type="match status" value="1"/>
</dbReference>
<organism evidence="2 3">
    <name type="scientific">Paramecium sonneborni</name>
    <dbReference type="NCBI Taxonomy" id="65129"/>
    <lineage>
        <taxon>Eukaryota</taxon>
        <taxon>Sar</taxon>
        <taxon>Alveolata</taxon>
        <taxon>Ciliophora</taxon>
        <taxon>Intramacronucleata</taxon>
        <taxon>Oligohymenophorea</taxon>
        <taxon>Peniculida</taxon>
        <taxon>Parameciidae</taxon>
        <taxon>Paramecium</taxon>
    </lineage>
</organism>
<keyword evidence="1" id="KW-1133">Transmembrane helix</keyword>
<keyword evidence="3" id="KW-1185">Reference proteome</keyword>
<reference evidence="2" key="1">
    <citation type="submission" date="2021-01" db="EMBL/GenBank/DDBJ databases">
        <authorList>
            <consortium name="Genoscope - CEA"/>
            <person name="William W."/>
        </authorList>
    </citation>
    <scope>NUCLEOTIDE SEQUENCE</scope>
</reference>